<proteinExistence type="predicted"/>
<dbReference type="Proteomes" id="UP000829398">
    <property type="component" value="Chromosome 3"/>
</dbReference>
<gene>
    <name evidence="1" type="ORF">KPL71_008011</name>
</gene>
<accession>A0ACB8M431</accession>
<evidence type="ECO:0000313" key="1">
    <source>
        <dbReference type="EMBL" id="KAH9780253.1"/>
    </source>
</evidence>
<evidence type="ECO:0000313" key="2">
    <source>
        <dbReference type="Proteomes" id="UP000829398"/>
    </source>
</evidence>
<keyword evidence="2" id="KW-1185">Reference proteome</keyword>
<name>A0ACB8M431_CITSI</name>
<sequence>MNPDNKAKVVLDSDFGLNRLFGIHNSMGLNTFEVEVVPVLYPQYPDSPLLQSLMFNLGIHLPSEAITTLNDQFNRAEHQSTSKVRHPTKDEDDLLSNWSGKRLDNGDDDDDEGDGEEPTVPAEDDLLSEWSDKGVGSNDDDDGEEGDGEQPPPTVSVDDTAPVEDSDDNDGSEGNQHDSDSDADIFLDNDSREFQMVVNSSDEDMNLGSVQFRNYLEKHEYKLDADGVHMLMVGDVFRDVGHFREVLHEVMVRKGFNINIKYSEPRRYYATCKEPGCPWTYMQEKFRLKIEKLTMYRAREKARVLVYGDHSKGYEKLFQYATAIHQADPRAICKVLCDAVSYPEKCLFQRFFVAFPAQKNAFLNGCRPFIGIDGCHLNGKYGGVLLAAIATDANKGIVPLAVTFISDRQKGLLNAIPNTWPSAYHRAYCRHVYANFAKDHVGAKLRNLFWRAAKSSNRHDFNEAMALIKEEKIATYNWLERELQGYTWFMHAYDRNCKVERTDNNASECFNNWILPYRDRPVLSMLEEIRKFVVKLEDKTCDCGYWEIVGLPCSHAMACIGYARHEIEEYIPFCFTKQAYINTYSVMFSPIPDEHTWDRSERPLIDPPIVQKKIGRPKKCRKRAATEPRKRSRRFFVNCSVCGGSNHNFSAGNASAQPASFSSQLATPSAEPASFSSQPATLSAQPASFSSQPATLSGQPYQQTVQASGPGEGSNIGSKKRKNKSTTAVARTTRKRG</sequence>
<reference evidence="2" key="1">
    <citation type="journal article" date="2023" name="Hortic. Res.">
        <title>A chromosome-level phased genome enabling allele-level studies in sweet orange: a case study on citrus Huanglongbing tolerance.</title>
        <authorList>
            <person name="Wu B."/>
            <person name="Yu Q."/>
            <person name="Deng Z."/>
            <person name="Duan Y."/>
            <person name="Luo F."/>
            <person name="Gmitter F. Jr."/>
        </authorList>
    </citation>
    <scope>NUCLEOTIDE SEQUENCE [LARGE SCALE GENOMIC DNA]</scope>
    <source>
        <strain evidence="2">cv. Valencia</strain>
    </source>
</reference>
<comment type="caution">
    <text evidence="1">The sequence shown here is derived from an EMBL/GenBank/DDBJ whole genome shotgun (WGS) entry which is preliminary data.</text>
</comment>
<dbReference type="EMBL" id="CM039172">
    <property type="protein sequence ID" value="KAH9780253.1"/>
    <property type="molecule type" value="Genomic_DNA"/>
</dbReference>
<protein>
    <submittedName>
        <fullName evidence="1">SWIM-type domain-containing protein</fullName>
    </submittedName>
</protein>
<organism evidence="1 2">
    <name type="scientific">Citrus sinensis</name>
    <name type="common">Sweet orange</name>
    <name type="synonym">Citrus aurantium var. sinensis</name>
    <dbReference type="NCBI Taxonomy" id="2711"/>
    <lineage>
        <taxon>Eukaryota</taxon>
        <taxon>Viridiplantae</taxon>
        <taxon>Streptophyta</taxon>
        <taxon>Embryophyta</taxon>
        <taxon>Tracheophyta</taxon>
        <taxon>Spermatophyta</taxon>
        <taxon>Magnoliopsida</taxon>
        <taxon>eudicotyledons</taxon>
        <taxon>Gunneridae</taxon>
        <taxon>Pentapetalae</taxon>
        <taxon>rosids</taxon>
        <taxon>malvids</taxon>
        <taxon>Sapindales</taxon>
        <taxon>Rutaceae</taxon>
        <taxon>Aurantioideae</taxon>
        <taxon>Citrus</taxon>
    </lineage>
</organism>